<feature type="domain" description="Solute-binding protein family 5" evidence="7">
    <location>
        <begin position="90"/>
        <end position="482"/>
    </location>
</feature>
<accession>A0A4P6JLN1</accession>
<proteinExistence type="inferred from homology"/>
<evidence type="ECO:0000313" key="9">
    <source>
        <dbReference type="Proteomes" id="UP000290365"/>
    </source>
</evidence>
<dbReference type="InterPro" id="IPR000914">
    <property type="entry name" value="SBP_5_dom"/>
</dbReference>
<dbReference type="SUPFAM" id="SSF53850">
    <property type="entry name" value="Periplasmic binding protein-like II"/>
    <property type="match status" value="1"/>
</dbReference>
<keyword evidence="5" id="KW-0175">Coiled coil</keyword>
<feature type="coiled-coil region" evidence="5">
    <location>
        <begin position="499"/>
        <end position="533"/>
    </location>
</feature>
<dbReference type="EMBL" id="CP035758">
    <property type="protein sequence ID" value="QBD76114.1"/>
    <property type="molecule type" value="Genomic_DNA"/>
</dbReference>
<comment type="similarity">
    <text evidence="2">Belongs to the bacterial solute-binding protein 5 family.</text>
</comment>
<dbReference type="GO" id="GO:0042597">
    <property type="term" value="C:periplasmic space"/>
    <property type="evidence" value="ECO:0007669"/>
    <property type="project" value="UniProtKB-ARBA"/>
</dbReference>
<name>A0A4P6JLN1_KTERU</name>
<dbReference type="Gene3D" id="3.90.76.10">
    <property type="entry name" value="Dipeptide-binding Protein, Domain 1"/>
    <property type="match status" value="1"/>
</dbReference>
<evidence type="ECO:0000256" key="6">
    <source>
        <dbReference type="SAM" id="SignalP"/>
    </source>
</evidence>
<dbReference type="RefSeq" id="WP_129886709.1">
    <property type="nucleotide sequence ID" value="NZ_CP035758.1"/>
</dbReference>
<evidence type="ECO:0000256" key="3">
    <source>
        <dbReference type="ARBA" id="ARBA00022448"/>
    </source>
</evidence>
<dbReference type="AlphaFoldDB" id="A0A4P6JLN1"/>
<organism evidence="8 9">
    <name type="scientific">Ktedonosporobacter rubrisoli</name>
    <dbReference type="NCBI Taxonomy" id="2509675"/>
    <lineage>
        <taxon>Bacteria</taxon>
        <taxon>Bacillati</taxon>
        <taxon>Chloroflexota</taxon>
        <taxon>Ktedonobacteria</taxon>
        <taxon>Ktedonobacterales</taxon>
        <taxon>Ktedonosporobacteraceae</taxon>
        <taxon>Ktedonosporobacter</taxon>
    </lineage>
</organism>
<protein>
    <submittedName>
        <fullName evidence="8">Peptide ABC transporter substrate-binding protein</fullName>
    </submittedName>
</protein>
<dbReference type="Gene3D" id="3.10.105.10">
    <property type="entry name" value="Dipeptide-binding Protein, Domain 3"/>
    <property type="match status" value="1"/>
</dbReference>
<sequence>MRLEKNWVKLFSSLFCLLAFLLTACQGSQSTSQQSGQGKASANKQIYIYPLAGYTDLLTFDPALAYDNNSVSAISMVFTGLVSIDDKMQIHDQLAASHAVAADGLTWTFKLKPNLKFSDGTPLTSHDVVYSIDRALQPALKSSTAYYYLKLIKDADKLQDGKLKTLINDSLQTPDDQTVVILARQPAAYFLYTLTYACADVVEKSMIDKYGNNFADHLAEGIGGNGPWKVAKYERGKRIEFVPNQNYYGARPQLKKVVMPFYAQKDTLYKDYQVNRVDMAPVPTTQIVQARTLPGKQFHSVPQLWIEYLTMNYKAKPFDNIKIRQAFALAVNKDEIAHNIYKDSVIATNHIVPQGMPGYNPDLTGPTGVKDTRGDPAKARQLFTEGLKEAGYTPSSLPPISLLLASEGSDEVRNEAAALQQMWQTALGVNVKINDVSDGNAFTVIANSAKTNPQSLQMWFADWIADYPDPQDFLSLLFDKGAARNRWNYGDNQSSDIAAQQANQRLMDAADVNANASERLQQYHQIEQQLINEVAWVPKYQQVSNYVLKSCVVGVIDNSFNLIPSDDWSKVYISNDPNCVDSSQYQ</sequence>
<evidence type="ECO:0000313" key="8">
    <source>
        <dbReference type="EMBL" id="QBD76114.1"/>
    </source>
</evidence>
<dbReference type="GO" id="GO:0015833">
    <property type="term" value="P:peptide transport"/>
    <property type="evidence" value="ECO:0007669"/>
    <property type="project" value="TreeGrafter"/>
</dbReference>
<dbReference type="Gene3D" id="3.40.190.10">
    <property type="entry name" value="Periplasmic binding protein-like II"/>
    <property type="match status" value="1"/>
</dbReference>
<feature type="chain" id="PRO_5020562352" evidence="6">
    <location>
        <begin position="25"/>
        <end position="586"/>
    </location>
</feature>
<comment type="subcellular location">
    <subcellularLocation>
        <location evidence="1">Cell envelope</location>
    </subcellularLocation>
</comment>
<keyword evidence="9" id="KW-1185">Reference proteome</keyword>
<dbReference type="GO" id="GO:0043190">
    <property type="term" value="C:ATP-binding cassette (ABC) transporter complex"/>
    <property type="evidence" value="ECO:0007669"/>
    <property type="project" value="InterPro"/>
</dbReference>
<dbReference type="GO" id="GO:1904680">
    <property type="term" value="F:peptide transmembrane transporter activity"/>
    <property type="evidence" value="ECO:0007669"/>
    <property type="project" value="TreeGrafter"/>
</dbReference>
<dbReference type="GO" id="GO:0030313">
    <property type="term" value="C:cell envelope"/>
    <property type="evidence" value="ECO:0007669"/>
    <property type="project" value="UniProtKB-SubCell"/>
</dbReference>
<reference evidence="8 9" key="1">
    <citation type="submission" date="2019-01" db="EMBL/GenBank/DDBJ databases">
        <title>Ktedonosporobacter rubrisoli SCAWS-G2.</title>
        <authorList>
            <person name="Huang Y."/>
            <person name="Yan B."/>
        </authorList>
    </citation>
    <scope>NUCLEOTIDE SEQUENCE [LARGE SCALE GENOMIC DNA]</scope>
    <source>
        <strain evidence="8 9">SCAWS-G2</strain>
    </source>
</reference>
<dbReference type="InterPro" id="IPR030678">
    <property type="entry name" value="Peptide/Ni-bd"/>
</dbReference>
<dbReference type="CDD" id="cd08504">
    <property type="entry name" value="PBP2_OppA"/>
    <property type="match status" value="1"/>
</dbReference>
<evidence type="ECO:0000256" key="5">
    <source>
        <dbReference type="SAM" id="Coils"/>
    </source>
</evidence>
<dbReference type="Pfam" id="PF00496">
    <property type="entry name" value="SBP_bac_5"/>
    <property type="match status" value="1"/>
</dbReference>
<evidence type="ECO:0000256" key="2">
    <source>
        <dbReference type="ARBA" id="ARBA00005695"/>
    </source>
</evidence>
<dbReference type="KEGG" id="kbs:EPA93_08865"/>
<gene>
    <name evidence="8" type="ORF">EPA93_08865</name>
</gene>
<evidence type="ECO:0000259" key="7">
    <source>
        <dbReference type="Pfam" id="PF00496"/>
    </source>
</evidence>
<dbReference type="PANTHER" id="PTHR30290">
    <property type="entry name" value="PERIPLASMIC BINDING COMPONENT OF ABC TRANSPORTER"/>
    <property type="match status" value="1"/>
</dbReference>
<dbReference type="InterPro" id="IPR039424">
    <property type="entry name" value="SBP_5"/>
</dbReference>
<dbReference type="PANTHER" id="PTHR30290:SF10">
    <property type="entry name" value="PERIPLASMIC OLIGOPEPTIDE-BINDING PROTEIN-RELATED"/>
    <property type="match status" value="1"/>
</dbReference>
<keyword evidence="3" id="KW-0813">Transport</keyword>
<dbReference type="OrthoDB" id="9796817at2"/>
<evidence type="ECO:0000256" key="4">
    <source>
        <dbReference type="ARBA" id="ARBA00022729"/>
    </source>
</evidence>
<dbReference type="Proteomes" id="UP000290365">
    <property type="component" value="Chromosome"/>
</dbReference>
<dbReference type="PIRSF" id="PIRSF002741">
    <property type="entry name" value="MppA"/>
    <property type="match status" value="1"/>
</dbReference>
<evidence type="ECO:0000256" key="1">
    <source>
        <dbReference type="ARBA" id="ARBA00004196"/>
    </source>
</evidence>
<keyword evidence="4 6" id="KW-0732">Signal</keyword>
<feature type="signal peptide" evidence="6">
    <location>
        <begin position="1"/>
        <end position="24"/>
    </location>
</feature>
<dbReference type="PROSITE" id="PS51257">
    <property type="entry name" value="PROKAR_LIPOPROTEIN"/>
    <property type="match status" value="1"/>
</dbReference>